<dbReference type="InterPro" id="IPR029058">
    <property type="entry name" value="AB_hydrolase_fold"/>
</dbReference>
<dbReference type="InterPro" id="IPR050266">
    <property type="entry name" value="AB_hydrolase_sf"/>
</dbReference>
<evidence type="ECO:0000259" key="1">
    <source>
        <dbReference type="Pfam" id="PF12697"/>
    </source>
</evidence>
<dbReference type="PANTHER" id="PTHR43798:SF33">
    <property type="entry name" value="HYDROLASE, PUTATIVE (AFU_ORTHOLOGUE AFUA_2G14860)-RELATED"/>
    <property type="match status" value="1"/>
</dbReference>
<feature type="domain" description="AB hydrolase-1" evidence="1">
    <location>
        <begin position="17"/>
        <end position="246"/>
    </location>
</feature>
<dbReference type="PANTHER" id="PTHR43798">
    <property type="entry name" value="MONOACYLGLYCEROL LIPASE"/>
    <property type="match status" value="1"/>
</dbReference>
<accession>A0ABU4XGJ2</accession>
<evidence type="ECO:0000313" key="3">
    <source>
        <dbReference type="Proteomes" id="UP001271780"/>
    </source>
</evidence>
<dbReference type="Proteomes" id="UP001271780">
    <property type="component" value="Unassembled WGS sequence"/>
</dbReference>
<dbReference type="RefSeq" id="WP_320315762.1">
    <property type="nucleotide sequence ID" value="NZ_JAVIIX010000002.1"/>
</dbReference>
<dbReference type="EMBL" id="JAVIIZ010000006">
    <property type="protein sequence ID" value="MDX8472910.1"/>
    <property type="molecule type" value="Genomic_DNA"/>
</dbReference>
<dbReference type="Gene3D" id="3.40.50.1820">
    <property type="entry name" value="alpha/beta hydrolase"/>
    <property type="match status" value="1"/>
</dbReference>
<gene>
    <name evidence="2" type="ORF">RFM27_12580</name>
</gene>
<dbReference type="InterPro" id="IPR000073">
    <property type="entry name" value="AB_hydrolase_1"/>
</dbReference>
<comment type="caution">
    <text evidence="2">The sequence shown here is derived from an EMBL/GenBank/DDBJ whole genome shotgun (WGS) entry which is preliminary data.</text>
</comment>
<dbReference type="SUPFAM" id="SSF53474">
    <property type="entry name" value="alpha/beta-Hydrolases"/>
    <property type="match status" value="1"/>
</dbReference>
<sequence>MLPSLHVAESGAGSKTIIFLHGFGACHSIWRDVIAQFMPGVRALAYDLPGHGNSLKRREEGGAKQAARAILADLAARRLGKVHLVGHSMGGAIATLMALADPESVASLTLLAPGGFGPEINGPLLRRYAAADDRGEIRACLAAMSGPGSVPPEHVVEALFRMRGRPGQLQTLVDMAAVMTKDDRQGVIPSERLETLSMPVMVVWGTDDPVLPVALAEGLPPHFHLHHVLEAGHMLVEEAPDLVAEAVRRNTRRSGRSQRPVRGAAAS</sequence>
<keyword evidence="2" id="KW-0378">Hydrolase</keyword>
<keyword evidence="3" id="KW-1185">Reference proteome</keyword>
<organism evidence="2 3">
    <name type="scientific">Mesorhizobium dulcispinae</name>
    <dbReference type="NCBI Taxonomy" id="3072316"/>
    <lineage>
        <taxon>Bacteria</taxon>
        <taxon>Pseudomonadati</taxon>
        <taxon>Pseudomonadota</taxon>
        <taxon>Alphaproteobacteria</taxon>
        <taxon>Hyphomicrobiales</taxon>
        <taxon>Phyllobacteriaceae</taxon>
        <taxon>Mesorhizobium</taxon>
    </lineage>
</organism>
<dbReference type="PRINTS" id="PR00111">
    <property type="entry name" value="ABHYDROLASE"/>
</dbReference>
<dbReference type="Pfam" id="PF12697">
    <property type="entry name" value="Abhydrolase_6"/>
    <property type="match status" value="1"/>
</dbReference>
<evidence type="ECO:0000313" key="2">
    <source>
        <dbReference type="EMBL" id="MDX8472910.1"/>
    </source>
</evidence>
<dbReference type="GO" id="GO:0016787">
    <property type="term" value="F:hydrolase activity"/>
    <property type="evidence" value="ECO:0007669"/>
    <property type="project" value="UniProtKB-KW"/>
</dbReference>
<name>A0ABU4XGJ2_9HYPH</name>
<reference evidence="2 3" key="1">
    <citation type="submission" date="2023-08" db="EMBL/GenBank/DDBJ databases">
        <title>Implementing the SeqCode for naming new Mesorhizobium species isolated from Vachellia karroo root nodules.</title>
        <authorList>
            <person name="Van Lill M."/>
        </authorList>
    </citation>
    <scope>NUCLEOTIDE SEQUENCE [LARGE SCALE GENOMIC DNA]</scope>
    <source>
        <strain evidence="2 3">VK23A</strain>
    </source>
</reference>
<proteinExistence type="predicted"/>
<protein>
    <submittedName>
        <fullName evidence="2">Alpha/beta fold hydrolase</fullName>
    </submittedName>
</protein>